<comment type="similarity">
    <text evidence="1">Belongs to the TonB-dependent receptor family.</text>
</comment>
<evidence type="ECO:0000256" key="1">
    <source>
        <dbReference type="PROSITE-ProRule" id="PRU01360"/>
    </source>
</evidence>
<dbReference type="SUPFAM" id="SSF56935">
    <property type="entry name" value="Porins"/>
    <property type="match status" value="1"/>
</dbReference>
<sequence length="219" mass="22562">MQKVLLFILLLSFQLIARDGWAQAVSISGLVTSGTDNTSVPGATVAVKGTTTGTTTSADGKYTINVAPGKILVFSHIGFTTQEITVGSASTINVVLQDDSKSLSEVVVTAFGIKQETRGLGYAVQNVKAKEIVDSQQPNIVNALQGKVAGVQITNSGGAPGASSIMLIRGGTSLSGNNQPLYVVDGIPIDNTTPVGQGGVDGRYGAVLQPCRRHQSAGY</sequence>
<dbReference type="RefSeq" id="WP_093830265.1">
    <property type="nucleotide sequence ID" value="NZ_FOLQ01000010.1"/>
</dbReference>
<comment type="subcellular location">
    <subcellularLocation>
        <location evidence="1">Cell outer membrane</location>
        <topology evidence="1">Multi-pass membrane protein</topology>
    </subcellularLocation>
</comment>
<evidence type="ECO:0000259" key="3">
    <source>
        <dbReference type="Pfam" id="PF07715"/>
    </source>
</evidence>
<feature type="domain" description="TonB-dependent receptor plug" evidence="3">
    <location>
        <begin position="120"/>
        <end position="196"/>
    </location>
</feature>
<keyword evidence="5" id="KW-1185">Reference proteome</keyword>
<keyword evidence="1" id="KW-0998">Cell outer membrane</keyword>
<keyword evidence="1" id="KW-0472">Membrane</keyword>
<evidence type="ECO:0000256" key="2">
    <source>
        <dbReference type="SAM" id="SignalP"/>
    </source>
</evidence>
<dbReference type="Pfam" id="PF07715">
    <property type="entry name" value="Plug"/>
    <property type="match status" value="1"/>
</dbReference>
<dbReference type="AlphaFoldDB" id="A0A1I1XL42"/>
<evidence type="ECO:0000313" key="4">
    <source>
        <dbReference type="EMBL" id="SFE08129.1"/>
    </source>
</evidence>
<dbReference type="Gene3D" id="2.170.130.10">
    <property type="entry name" value="TonB-dependent receptor, plug domain"/>
    <property type="match status" value="1"/>
</dbReference>
<organism evidence="4 5">
    <name type="scientific">Spirosoma endophyticum</name>
    <dbReference type="NCBI Taxonomy" id="662367"/>
    <lineage>
        <taxon>Bacteria</taxon>
        <taxon>Pseudomonadati</taxon>
        <taxon>Bacteroidota</taxon>
        <taxon>Cytophagia</taxon>
        <taxon>Cytophagales</taxon>
        <taxon>Cytophagaceae</taxon>
        <taxon>Spirosoma</taxon>
    </lineage>
</organism>
<name>A0A1I1XL42_9BACT</name>
<dbReference type="Pfam" id="PF13715">
    <property type="entry name" value="CarbopepD_reg_2"/>
    <property type="match status" value="1"/>
</dbReference>
<accession>A0A1I1XL42</accession>
<feature type="signal peptide" evidence="2">
    <location>
        <begin position="1"/>
        <end position="17"/>
    </location>
</feature>
<dbReference type="STRING" id="662367.SAMN05216167_11043"/>
<keyword evidence="1" id="KW-0812">Transmembrane</keyword>
<dbReference type="InterPro" id="IPR008969">
    <property type="entry name" value="CarboxyPept-like_regulatory"/>
</dbReference>
<keyword evidence="1" id="KW-1134">Transmembrane beta strand</keyword>
<keyword evidence="1" id="KW-0813">Transport</keyword>
<dbReference type="GO" id="GO:0009279">
    <property type="term" value="C:cell outer membrane"/>
    <property type="evidence" value="ECO:0007669"/>
    <property type="project" value="UniProtKB-SubCell"/>
</dbReference>
<dbReference type="InterPro" id="IPR039426">
    <property type="entry name" value="TonB-dep_rcpt-like"/>
</dbReference>
<gene>
    <name evidence="4" type="ORF">SAMN05216167_11043</name>
</gene>
<dbReference type="InterPro" id="IPR012910">
    <property type="entry name" value="Plug_dom"/>
</dbReference>
<keyword evidence="4" id="KW-0675">Receptor</keyword>
<feature type="chain" id="PRO_5011790123" evidence="2">
    <location>
        <begin position="18"/>
        <end position="219"/>
    </location>
</feature>
<dbReference type="PROSITE" id="PS52016">
    <property type="entry name" value="TONB_DEPENDENT_REC_3"/>
    <property type="match status" value="1"/>
</dbReference>
<dbReference type="InterPro" id="IPR037066">
    <property type="entry name" value="Plug_dom_sf"/>
</dbReference>
<proteinExistence type="inferred from homology"/>
<reference evidence="4 5" key="1">
    <citation type="submission" date="2016-10" db="EMBL/GenBank/DDBJ databases">
        <authorList>
            <person name="de Groot N.N."/>
        </authorList>
    </citation>
    <scope>NUCLEOTIDE SEQUENCE [LARGE SCALE GENOMIC DNA]</scope>
    <source>
        <strain evidence="4 5">DSM 26130</strain>
    </source>
</reference>
<dbReference type="OrthoDB" id="9768177at2"/>
<dbReference type="Gene3D" id="2.60.40.1120">
    <property type="entry name" value="Carboxypeptidase-like, regulatory domain"/>
    <property type="match status" value="1"/>
</dbReference>
<protein>
    <submittedName>
        <fullName evidence="4">TonB-dependent Receptor Plug Domain</fullName>
    </submittedName>
</protein>
<keyword evidence="2" id="KW-0732">Signal</keyword>
<evidence type="ECO:0000313" key="5">
    <source>
        <dbReference type="Proteomes" id="UP000198598"/>
    </source>
</evidence>
<dbReference type="Proteomes" id="UP000198598">
    <property type="component" value="Unassembled WGS sequence"/>
</dbReference>
<dbReference type="EMBL" id="FOLQ01000010">
    <property type="protein sequence ID" value="SFE08129.1"/>
    <property type="molecule type" value="Genomic_DNA"/>
</dbReference>
<dbReference type="SUPFAM" id="SSF49464">
    <property type="entry name" value="Carboxypeptidase regulatory domain-like"/>
    <property type="match status" value="1"/>
</dbReference>